<keyword evidence="2 6" id="KW-0819">tRNA processing</keyword>
<gene>
    <name evidence="6 8" type="primary">tilS</name>
    <name evidence="8" type="ORF">FRC98_06440</name>
</gene>
<dbReference type="OrthoDB" id="9807403at2"/>
<dbReference type="EMBL" id="VOSM01000002">
    <property type="protein sequence ID" value="TXD38516.1"/>
    <property type="molecule type" value="Genomic_DNA"/>
</dbReference>
<dbReference type="InterPro" id="IPR012795">
    <property type="entry name" value="tRNA_Ile_lys_synt_N"/>
</dbReference>
<dbReference type="Gene3D" id="3.40.50.620">
    <property type="entry name" value="HUPs"/>
    <property type="match status" value="1"/>
</dbReference>
<dbReference type="PANTHER" id="PTHR43033:SF1">
    <property type="entry name" value="TRNA(ILE)-LYSIDINE SYNTHASE-RELATED"/>
    <property type="match status" value="1"/>
</dbReference>
<dbReference type="Proteomes" id="UP000321412">
    <property type="component" value="Unassembled WGS sequence"/>
</dbReference>
<evidence type="ECO:0000259" key="7">
    <source>
        <dbReference type="Pfam" id="PF01171"/>
    </source>
</evidence>
<dbReference type="RefSeq" id="WP_146980455.1">
    <property type="nucleotide sequence ID" value="NZ_VOSM01000002.1"/>
</dbReference>
<organism evidence="8 9">
    <name type="scientific">Lujinxingia vulgaris</name>
    <dbReference type="NCBI Taxonomy" id="2600176"/>
    <lineage>
        <taxon>Bacteria</taxon>
        <taxon>Deltaproteobacteria</taxon>
        <taxon>Bradymonadales</taxon>
        <taxon>Lujinxingiaceae</taxon>
        <taxon>Lujinxingia</taxon>
    </lineage>
</organism>
<keyword evidence="9" id="KW-1185">Reference proteome</keyword>
<feature type="domain" description="tRNA(Ile)-lysidine/2-thiocytidine synthase N-terminal" evidence="7">
    <location>
        <begin position="31"/>
        <end position="212"/>
    </location>
</feature>
<feature type="binding site" evidence="6">
    <location>
        <begin position="36"/>
        <end position="41"/>
    </location>
    <ligand>
        <name>ATP</name>
        <dbReference type="ChEBI" id="CHEBI:30616"/>
    </ligand>
</feature>
<evidence type="ECO:0000256" key="6">
    <source>
        <dbReference type="HAMAP-Rule" id="MF_01161"/>
    </source>
</evidence>
<evidence type="ECO:0000313" key="8">
    <source>
        <dbReference type="EMBL" id="TXD38516.1"/>
    </source>
</evidence>
<comment type="function">
    <text evidence="6">Ligates lysine onto the cytidine present at position 34 of the AUA codon-specific tRNA(Ile) that contains the anticodon CAU, in an ATP-dependent manner. Cytidine is converted to lysidine, thus changing the amino acid specificity of the tRNA from methionine to isoleucine.</text>
</comment>
<evidence type="ECO:0000256" key="4">
    <source>
        <dbReference type="ARBA" id="ARBA00022840"/>
    </source>
</evidence>
<dbReference type="GO" id="GO:0006400">
    <property type="term" value="P:tRNA modification"/>
    <property type="evidence" value="ECO:0007669"/>
    <property type="project" value="UniProtKB-UniRule"/>
</dbReference>
<dbReference type="PANTHER" id="PTHR43033">
    <property type="entry name" value="TRNA(ILE)-LYSIDINE SYNTHASE-RELATED"/>
    <property type="match status" value="1"/>
</dbReference>
<protein>
    <recommendedName>
        <fullName evidence="6">tRNA(Ile)-lysidine synthase</fullName>
        <ecNumber evidence="6">6.3.4.19</ecNumber>
    </recommendedName>
    <alternativeName>
        <fullName evidence="6">tRNA(Ile)-2-lysyl-cytidine synthase</fullName>
    </alternativeName>
    <alternativeName>
        <fullName evidence="6">tRNA(Ile)-lysidine synthetase</fullName>
    </alternativeName>
</protein>
<dbReference type="NCBIfam" id="TIGR02432">
    <property type="entry name" value="lysidine_TilS_N"/>
    <property type="match status" value="1"/>
</dbReference>
<dbReference type="Pfam" id="PF01171">
    <property type="entry name" value="ATP_bind_3"/>
    <property type="match status" value="1"/>
</dbReference>
<comment type="caution">
    <text evidence="8">The sequence shown here is derived from an EMBL/GenBank/DDBJ whole genome shotgun (WGS) entry which is preliminary data.</text>
</comment>
<dbReference type="GO" id="GO:0005737">
    <property type="term" value="C:cytoplasm"/>
    <property type="evidence" value="ECO:0007669"/>
    <property type="project" value="UniProtKB-SubCell"/>
</dbReference>
<dbReference type="InterPro" id="IPR012094">
    <property type="entry name" value="tRNA_Ile_lys_synt"/>
</dbReference>
<comment type="catalytic activity">
    <reaction evidence="5 6">
        <text>cytidine(34) in tRNA(Ile2) + L-lysine + ATP = lysidine(34) in tRNA(Ile2) + AMP + diphosphate + H(+)</text>
        <dbReference type="Rhea" id="RHEA:43744"/>
        <dbReference type="Rhea" id="RHEA-COMP:10625"/>
        <dbReference type="Rhea" id="RHEA-COMP:10670"/>
        <dbReference type="ChEBI" id="CHEBI:15378"/>
        <dbReference type="ChEBI" id="CHEBI:30616"/>
        <dbReference type="ChEBI" id="CHEBI:32551"/>
        <dbReference type="ChEBI" id="CHEBI:33019"/>
        <dbReference type="ChEBI" id="CHEBI:82748"/>
        <dbReference type="ChEBI" id="CHEBI:83665"/>
        <dbReference type="ChEBI" id="CHEBI:456215"/>
        <dbReference type="EC" id="6.3.4.19"/>
    </reaction>
</comment>
<dbReference type="SUPFAM" id="SSF52402">
    <property type="entry name" value="Adenine nucleotide alpha hydrolases-like"/>
    <property type="match status" value="1"/>
</dbReference>
<dbReference type="EC" id="6.3.4.19" evidence="6"/>
<proteinExistence type="inferred from homology"/>
<evidence type="ECO:0000256" key="5">
    <source>
        <dbReference type="ARBA" id="ARBA00048539"/>
    </source>
</evidence>
<dbReference type="CDD" id="cd01992">
    <property type="entry name" value="TilS_N"/>
    <property type="match status" value="1"/>
</dbReference>
<comment type="subcellular location">
    <subcellularLocation>
        <location evidence="6">Cytoplasm</location>
    </subcellularLocation>
</comment>
<dbReference type="InterPro" id="IPR011063">
    <property type="entry name" value="TilS/TtcA_N"/>
</dbReference>
<evidence type="ECO:0000256" key="2">
    <source>
        <dbReference type="ARBA" id="ARBA00022694"/>
    </source>
</evidence>
<dbReference type="HAMAP" id="MF_01161">
    <property type="entry name" value="tRNA_Ile_lys_synt"/>
    <property type="match status" value="1"/>
</dbReference>
<evidence type="ECO:0000256" key="1">
    <source>
        <dbReference type="ARBA" id="ARBA00022598"/>
    </source>
</evidence>
<keyword evidence="4 6" id="KW-0067">ATP-binding</keyword>
<dbReference type="GO" id="GO:0032267">
    <property type="term" value="F:tRNA(Ile)-lysidine synthase activity"/>
    <property type="evidence" value="ECO:0007669"/>
    <property type="project" value="UniProtKB-EC"/>
</dbReference>
<name>A0A5C6XB01_9DELT</name>
<comment type="domain">
    <text evidence="6">The N-terminal region contains the highly conserved SGGXDS motif, predicted to be a P-loop motif involved in ATP binding.</text>
</comment>
<dbReference type="GO" id="GO:0005524">
    <property type="term" value="F:ATP binding"/>
    <property type="evidence" value="ECO:0007669"/>
    <property type="project" value="UniProtKB-UniRule"/>
</dbReference>
<keyword evidence="3 6" id="KW-0547">Nucleotide-binding</keyword>
<keyword evidence="1 6" id="KW-0436">Ligase</keyword>
<evidence type="ECO:0000256" key="3">
    <source>
        <dbReference type="ARBA" id="ARBA00022741"/>
    </source>
</evidence>
<keyword evidence="6" id="KW-0963">Cytoplasm</keyword>
<dbReference type="AlphaFoldDB" id="A0A5C6XB01"/>
<dbReference type="InterPro" id="IPR014729">
    <property type="entry name" value="Rossmann-like_a/b/a_fold"/>
</dbReference>
<accession>A0A5C6XB01</accession>
<sequence length="488" mass="53668">MPTSPSGNDDDLVAGVQDALQRAGITAGDTLLLAWSGGRDSTVLLDLLRRLATPLQLNLVAAHIDHAMRESSTRDAAHCEEQAHRFGLCFERVTLTAGQVTSQGEAREARYLKLAELALAHRARAVLTAHHGDDRLESALINLLRGSGLDGLATLQEDATLRIEHHNLRVLRPLLFASARQVADYARERNLTWVDDPTNATDHYLRNRIRQQVTPQLRAIAGELSPARRTLANLESEHEAAEHAANQLETRARRPALEPDTHAFDAHLLLSAPRALCFRVILRIAPAFDRETLERIAALLPDAFSITPKHLSAPGFLVRASHGRLTLLPARQRGGRDRLHPTASPIKIAATPRGALDWQGSHVRWSILPRAQAAPDHPARPWRCLLPAPAAHHPLTLRGYLPGDTLTRTRQDGTPQKIKASAVFQAARIGADTRWCWPCVADASNDLIWIAGLSTSFPPDPTHASRQVLEVIVRPSAALSAILQWQRK</sequence>
<comment type="similarity">
    <text evidence="6">Belongs to the tRNA(Ile)-lysidine synthase family.</text>
</comment>
<reference evidence="8 9" key="1">
    <citation type="submission" date="2019-08" db="EMBL/GenBank/DDBJ databases">
        <title>Bradymonadales sp. TMQ4.</title>
        <authorList>
            <person name="Liang Q."/>
        </authorList>
    </citation>
    <scope>NUCLEOTIDE SEQUENCE [LARGE SCALE GENOMIC DNA]</scope>
    <source>
        <strain evidence="8 9">TMQ4</strain>
    </source>
</reference>
<evidence type="ECO:0000313" key="9">
    <source>
        <dbReference type="Proteomes" id="UP000321412"/>
    </source>
</evidence>